<feature type="domain" description="Plastid division protein CDP1-like 1st alpha solenoid" evidence="4">
    <location>
        <begin position="79"/>
        <end position="222"/>
    </location>
</feature>
<dbReference type="HOGENOM" id="CLU_414962_0_0_3"/>
<accession>A8G697</accession>
<keyword evidence="1" id="KW-0812">Transmembrane</keyword>
<dbReference type="RefSeq" id="WP_012008175.1">
    <property type="nucleotide sequence ID" value="NC_009840.1"/>
</dbReference>
<evidence type="ECO:0000256" key="1">
    <source>
        <dbReference type="SAM" id="Phobius"/>
    </source>
</evidence>
<keyword evidence="1" id="KW-1133">Transmembrane helix</keyword>
<evidence type="ECO:0000259" key="4">
    <source>
        <dbReference type="Pfam" id="PF25515"/>
    </source>
</evidence>
<protein>
    <submittedName>
        <fullName evidence="5">Uncharacterized protein</fullName>
    </submittedName>
</protein>
<dbReference type="InterPro" id="IPR025344">
    <property type="entry name" value="CDP1-like_IMS"/>
</dbReference>
<dbReference type="OrthoDB" id="415891at2"/>
<dbReference type="AlphaFoldDB" id="A8G697"/>
<dbReference type="KEGG" id="pmh:P9215_15151"/>
<dbReference type="EMBL" id="CP000825">
    <property type="protein sequence ID" value="ABV51128.1"/>
    <property type="molecule type" value="Genomic_DNA"/>
</dbReference>
<feature type="domain" description="Plastid division protein CDP1-like IMS" evidence="2">
    <location>
        <begin position="586"/>
        <end position="694"/>
    </location>
</feature>
<proteinExistence type="predicted"/>
<evidence type="ECO:0000259" key="3">
    <source>
        <dbReference type="Pfam" id="PF23468"/>
    </source>
</evidence>
<reference evidence="5 6" key="1">
    <citation type="journal article" date="2007" name="PLoS Genet.">
        <title>Patterns and implications of gene gain and loss in the evolution of Prochlorococcus.</title>
        <authorList>
            <person name="Kettler G.C."/>
            <person name="Martiny A.C."/>
            <person name="Huang K."/>
            <person name="Zucker J."/>
            <person name="Coleman M.L."/>
            <person name="Rodrigue S."/>
            <person name="Chen F."/>
            <person name="Lapidus A."/>
            <person name="Ferriera S."/>
            <person name="Johnson J."/>
            <person name="Steglich C."/>
            <person name="Church G.M."/>
            <person name="Richardson P."/>
            <person name="Chisholm S.W."/>
        </authorList>
    </citation>
    <scope>NUCLEOTIDE SEQUENCE [LARGE SCALE GENOMIC DNA]</scope>
    <source>
        <strain evidence="5 6">MIT 9215</strain>
    </source>
</reference>
<dbReference type="PANTHER" id="PTHR33925:SF1">
    <property type="entry name" value="PROTEIN ACCUMULATION AND REPLICATION OF CHLOROPLASTS 6, CHLOROPLASTIC"/>
    <property type="match status" value="1"/>
</dbReference>
<dbReference type="Pfam" id="PF25515">
    <property type="entry name" value="Arm_PDR"/>
    <property type="match status" value="1"/>
</dbReference>
<keyword evidence="1" id="KW-0472">Membrane</keyword>
<dbReference type="eggNOG" id="COG0484">
    <property type="taxonomic scope" value="Bacteria"/>
</dbReference>
<dbReference type="InterPro" id="IPR058032">
    <property type="entry name" value="CDP1-like_a_solenoid_1"/>
</dbReference>
<evidence type="ECO:0000313" key="6">
    <source>
        <dbReference type="Proteomes" id="UP000002014"/>
    </source>
</evidence>
<dbReference type="Proteomes" id="UP000002014">
    <property type="component" value="Chromosome"/>
</dbReference>
<sequence length="701" mass="80269">MELPLDHFRLIGVSPSATSEEILRAFQLRLDKTPNEGFTYEVLTQRSELLRLTADLLTDPESRREYENMLLNGKSGLEFSSNREVAGLILLWESGSPKEAFKITRKALQPPQTPALGSSREADLTLLAALTARDSAILEQQLRSYSNAADFLHEGIQLLQRMGKLGDLRKELEEDLVALFPYRILDLLSRDLNDQESHKKGLSMLENLIIKRGGLEGNSKSEHKDYLNQQEFEAFFQQIKPFLTVQEQIDLFLELQKRGSLEAGFLAFLSLTANGFARRKPEKLFEARRILKKLNLSGLDSMPLVGCLDLLLADIDQASARFSSSSDENLRDWLNNYPGNKLEAICIFCKNWLENDVLIGYRDIDLKDVDLDSWFEDREIQEFIEKLDKKSNKTAIRSNLQSHQIKKESSIKTTEDFNNNLGNIDEKRLPWPGGIKQDYQDDEVKENELNEELFKKKPLVFYNFLIEKIAELKFSFGEFLKDKEIINRSPYLIYIYAFLILFSFGIGIGFLRNNLKKSIQNESVAERPLIAIDKNQKPNKKDVIQEIKKSPSNKLNSIPEKSTKIIPLVLKELNNSSPSIEEIKYLIETWLSNKSNYMAGKGELDISKIVKSGLIKRTIEDRQKDIKKGVYQEISSKMQEIVLKSQTSSRIVAVAELNYREKIFTNSGVLLNEISINPLKVKYILGFSNKSWKLVDFVSGL</sequence>
<evidence type="ECO:0000313" key="5">
    <source>
        <dbReference type="EMBL" id="ABV51128.1"/>
    </source>
</evidence>
<feature type="domain" description="Plastid division protein CDP1-like 2nd alpha solenoid" evidence="3">
    <location>
        <begin position="243"/>
        <end position="395"/>
    </location>
</feature>
<dbReference type="Pfam" id="PF13355">
    <property type="entry name" value="ARC6-like_IMS"/>
    <property type="match status" value="1"/>
</dbReference>
<dbReference type="SUPFAM" id="SSF46565">
    <property type="entry name" value="Chaperone J-domain"/>
    <property type="match status" value="1"/>
</dbReference>
<dbReference type="PANTHER" id="PTHR33925">
    <property type="entry name" value="PLASTID DIVISION PROTEIN CDP1, CHLOROPLASTIC-RELATED"/>
    <property type="match status" value="1"/>
</dbReference>
<gene>
    <name evidence="5" type="ordered locus">P9215_15151</name>
</gene>
<evidence type="ECO:0000259" key="2">
    <source>
        <dbReference type="Pfam" id="PF13355"/>
    </source>
</evidence>
<dbReference type="InterPro" id="IPR044685">
    <property type="entry name" value="CPD1-like"/>
</dbReference>
<dbReference type="InterPro" id="IPR057137">
    <property type="entry name" value="CDP1-like_a_solenoid_2"/>
</dbReference>
<feature type="transmembrane region" description="Helical" evidence="1">
    <location>
        <begin position="491"/>
        <end position="511"/>
    </location>
</feature>
<dbReference type="Pfam" id="PF23468">
    <property type="entry name" value="ARC6"/>
    <property type="match status" value="1"/>
</dbReference>
<name>A8G697_PROM2</name>
<dbReference type="STRING" id="93060.P9215_15151"/>
<dbReference type="InterPro" id="IPR036869">
    <property type="entry name" value="J_dom_sf"/>
</dbReference>
<organism evidence="5 6">
    <name type="scientific">Prochlorococcus marinus (strain MIT 9215)</name>
    <dbReference type="NCBI Taxonomy" id="93060"/>
    <lineage>
        <taxon>Bacteria</taxon>
        <taxon>Bacillati</taxon>
        <taxon>Cyanobacteriota</taxon>
        <taxon>Cyanophyceae</taxon>
        <taxon>Synechococcales</taxon>
        <taxon>Prochlorococcaceae</taxon>
        <taxon>Prochlorococcus</taxon>
    </lineage>
</organism>